<name>A0A285MYR6_9AQUI</name>
<keyword evidence="2" id="KW-1185">Reference proteome</keyword>
<dbReference type="RefSeq" id="WP_096999300.1">
    <property type="nucleotide sequence ID" value="NZ_OBEI01000001.1"/>
</dbReference>
<gene>
    <name evidence="1" type="ORF">SAMN06265182_0093</name>
</gene>
<organism evidence="1 2">
    <name type="scientific">Persephonella hydrogeniphila</name>
    <dbReference type="NCBI Taxonomy" id="198703"/>
    <lineage>
        <taxon>Bacteria</taxon>
        <taxon>Pseudomonadati</taxon>
        <taxon>Aquificota</taxon>
        <taxon>Aquificia</taxon>
        <taxon>Aquificales</taxon>
        <taxon>Hydrogenothermaceae</taxon>
        <taxon>Persephonella</taxon>
    </lineage>
</organism>
<dbReference type="OrthoDB" id="9839213at2"/>
<dbReference type="Pfam" id="PF09941">
    <property type="entry name" value="DUF2173"/>
    <property type="match status" value="1"/>
</dbReference>
<dbReference type="AlphaFoldDB" id="A0A285MYR6"/>
<sequence>MDLKKFIEKSETLFVLDRDSGKVVFSIDEIPVDLQRIVNSVSKMNFKVVQIETEGWNILTSKYHLYPVSMIGMSSEKYTLLQNDTTTAIVKPSERLDRFFENIRKRSLEDLVLGKFIEVAGTISPCGEEYDVKGDLNEEEIRLINGIIHANDSLAALIGEMISLISGMIWYPLKGWFIVGEEHTLVSIFGKWVIIPSKIFEEILLEGE</sequence>
<dbReference type="InterPro" id="IPR018685">
    <property type="entry name" value="DUF2173"/>
</dbReference>
<dbReference type="EMBL" id="OBEI01000001">
    <property type="protein sequence ID" value="SNZ02334.1"/>
    <property type="molecule type" value="Genomic_DNA"/>
</dbReference>
<dbReference type="Proteomes" id="UP000219036">
    <property type="component" value="Unassembled WGS sequence"/>
</dbReference>
<protein>
    <submittedName>
        <fullName evidence="1">Roadblock/LC7 domain-containing protein</fullName>
    </submittedName>
</protein>
<evidence type="ECO:0000313" key="1">
    <source>
        <dbReference type="EMBL" id="SNZ02334.1"/>
    </source>
</evidence>
<proteinExistence type="predicted"/>
<reference evidence="2" key="1">
    <citation type="submission" date="2017-09" db="EMBL/GenBank/DDBJ databases">
        <authorList>
            <person name="Varghese N."/>
            <person name="Submissions S."/>
        </authorList>
    </citation>
    <scope>NUCLEOTIDE SEQUENCE [LARGE SCALE GENOMIC DNA]</scope>
    <source>
        <strain evidence="2">DSM 15103</strain>
    </source>
</reference>
<accession>A0A285MYR6</accession>
<evidence type="ECO:0000313" key="2">
    <source>
        <dbReference type="Proteomes" id="UP000219036"/>
    </source>
</evidence>